<comment type="similarity">
    <text evidence="2 9">Belongs to the uroporphyrinogen-III synthase family.</text>
</comment>
<name>A0A1Q9HH82_9VIBR</name>
<reference evidence="13 14" key="1">
    <citation type="submission" date="2016-09" db="EMBL/GenBank/DDBJ databases">
        <title>Genomic Taxonomy of the Vibrionaceae.</title>
        <authorList>
            <person name="Gonzalez-Castillo A."/>
            <person name="Gomez-Gil B."/>
            <person name="Enciso-Ibarra K."/>
        </authorList>
    </citation>
    <scope>NUCLEOTIDE SEQUENCE [LARGE SCALE GENOMIC DNA]</scope>
    <source>
        <strain evidence="12 13">CAIM 1902</strain>
        <strain evidence="11 14">CAIM 703</strain>
    </source>
</reference>
<comment type="function">
    <text evidence="6 9">Catalyzes cyclization of the linear tetrapyrrole, hydroxymethylbilane, to the macrocyclic uroporphyrinogen III.</text>
</comment>
<keyword evidence="13" id="KW-1185">Reference proteome</keyword>
<evidence type="ECO:0000256" key="6">
    <source>
        <dbReference type="ARBA" id="ARBA00037589"/>
    </source>
</evidence>
<dbReference type="NCBIfam" id="NF004585">
    <property type="entry name" value="PRK05928.2-2"/>
    <property type="match status" value="1"/>
</dbReference>
<feature type="domain" description="Tetrapyrrole biosynthesis uroporphyrinogen III synthase" evidence="10">
    <location>
        <begin position="18"/>
        <end position="228"/>
    </location>
</feature>
<dbReference type="UniPathway" id="UPA00251">
    <property type="reaction ID" value="UER00320"/>
</dbReference>
<evidence type="ECO:0000256" key="7">
    <source>
        <dbReference type="ARBA" id="ARBA00040167"/>
    </source>
</evidence>
<dbReference type="GO" id="GO:0004852">
    <property type="term" value="F:uroporphyrinogen-III synthase activity"/>
    <property type="evidence" value="ECO:0007669"/>
    <property type="project" value="UniProtKB-UniRule"/>
</dbReference>
<evidence type="ECO:0000256" key="2">
    <source>
        <dbReference type="ARBA" id="ARBA00008133"/>
    </source>
</evidence>
<dbReference type="Pfam" id="PF02602">
    <property type="entry name" value="HEM4"/>
    <property type="match status" value="1"/>
</dbReference>
<keyword evidence="5 9" id="KW-0627">Porphyrin biosynthesis</keyword>
<dbReference type="GO" id="GO:0006780">
    <property type="term" value="P:uroporphyrinogen III biosynthetic process"/>
    <property type="evidence" value="ECO:0007669"/>
    <property type="project" value="UniProtKB-UniRule"/>
</dbReference>
<proteinExistence type="inferred from homology"/>
<dbReference type="GO" id="GO:0006782">
    <property type="term" value="P:protoporphyrinogen IX biosynthetic process"/>
    <property type="evidence" value="ECO:0007669"/>
    <property type="project" value="UniProtKB-UniRule"/>
</dbReference>
<dbReference type="RefSeq" id="WP_075708828.1">
    <property type="nucleotide sequence ID" value="NZ_AP019654.1"/>
</dbReference>
<dbReference type="OrthoDB" id="9787650at2"/>
<evidence type="ECO:0000256" key="1">
    <source>
        <dbReference type="ARBA" id="ARBA00004772"/>
    </source>
</evidence>
<keyword evidence="4 9" id="KW-0456">Lyase</keyword>
<dbReference type="EMBL" id="MJMH01000181">
    <property type="protein sequence ID" value="OLQ89799.1"/>
    <property type="molecule type" value="Genomic_DNA"/>
</dbReference>
<protein>
    <recommendedName>
        <fullName evidence="7 9">Uroporphyrinogen-III synthase</fullName>
        <ecNumber evidence="3 9">4.2.1.75</ecNumber>
    </recommendedName>
</protein>
<dbReference type="PANTHER" id="PTHR38042">
    <property type="entry name" value="UROPORPHYRINOGEN-III SYNTHASE, CHLOROPLASTIC"/>
    <property type="match status" value="1"/>
</dbReference>
<evidence type="ECO:0000313" key="13">
    <source>
        <dbReference type="Proteomes" id="UP000186039"/>
    </source>
</evidence>
<sequence length="251" mass="28327">MAVLVTRPGKQGISLCHQLAEHGIKAVHHPLITIQAGEQLSSLLHQLPLADIVIAVSQHTVEFAHQALTQTQLKWPITATYLAVGQKSAQFLSKSIQQKVHYPEISDSENLLNLPQLQNVFGKRILILRGNGGRELIFDTLSERGAKVEYCEVYKRENLAFHSEITVPFWQDSQIDQLIITSSGQLSFFIEQIAPQYRNWIFQLVLYVPSERIAIEARRVGFHTVVNTGSASNKDLLASLWPRKQDENNDK</sequence>
<comment type="caution">
    <text evidence="11">The sequence shown here is derived from an EMBL/GenBank/DDBJ whole genome shotgun (WGS) entry which is preliminary data.</text>
</comment>
<evidence type="ECO:0000256" key="4">
    <source>
        <dbReference type="ARBA" id="ARBA00023239"/>
    </source>
</evidence>
<evidence type="ECO:0000256" key="3">
    <source>
        <dbReference type="ARBA" id="ARBA00013109"/>
    </source>
</evidence>
<evidence type="ECO:0000313" key="12">
    <source>
        <dbReference type="EMBL" id="OLQ89799.1"/>
    </source>
</evidence>
<organism evidence="11 14">
    <name type="scientific">Vibrio panuliri</name>
    <dbReference type="NCBI Taxonomy" id="1381081"/>
    <lineage>
        <taxon>Bacteria</taxon>
        <taxon>Pseudomonadati</taxon>
        <taxon>Pseudomonadota</taxon>
        <taxon>Gammaproteobacteria</taxon>
        <taxon>Vibrionales</taxon>
        <taxon>Vibrionaceae</taxon>
        <taxon>Vibrio</taxon>
    </lineage>
</organism>
<dbReference type="CDD" id="cd06578">
    <property type="entry name" value="HemD"/>
    <property type="match status" value="1"/>
</dbReference>
<dbReference type="SUPFAM" id="SSF69618">
    <property type="entry name" value="HemD-like"/>
    <property type="match status" value="1"/>
</dbReference>
<comment type="pathway">
    <text evidence="1 9">Porphyrin-containing compound metabolism; protoporphyrin-IX biosynthesis; coproporphyrinogen-III from 5-aminolevulinate: step 3/4.</text>
</comment>
<dbReference type="InterPro" id="IPR039793">
    <property type="entry name" value="UROS/Hem4"/>
</dbReference>
<evidence type="ECO:0000313" key="11">
    <source>
        <dbReference type="EMBL" id="OLQ89348.1"/>
    </source>
</evidence>
<evidence type="ECO:0000256" key="5">
    <source>
        <dbReference type="ARBA" id="ARBA00023244"/>
    </source>
</evidence>
<dbReference type="STRING" id="1381081.BIY22_19755"/>
<dbReference type="EMBL" id="MJMJ01000015">
    <property type="protein sequence ID" value="OLQ89348.1"/>
    <property type="molecule type" value="Genomic_DNA"/>
</dbReference>
<dbReference type="InterPro" id="IPR003754">
    <property type="entry name" value="4pyrrol_synth_uPrphyn_synth"/>
</dbReference>
<comment type="catalytic activity">
    <reaction evidence="8 9">
        <text>hydroxymethylbilane = uroporphyrinogen III + H2O</text>
        <dbReference type="Rhea" id="RHEA:18965"/>
        <dbReference type="ChEBI" id="CHEBI:15377"/>
        <dbReference type="ChEBI" id="CHEBI:57308"/>
        <dbReference type="ChEBI" id="CHEBI:57845"/>
        <dbReference type="EC" id="4.2.1.75"/>
    </reaction>
</comment>
<dbReference type="Proteomes" id="UP000186313">
    <property type="component" value="Unassembled WGS sequence"/>
</dbReference>
<dbReference type="Proteomes" id="UP000186039">
    <property type="component" value="Unassembled WGS sequence"/>
</dbReference>
<dbReference type="Gene3D" id="3.40.50.10090">
    <property type="match status" value="2"/>
</dbReference>
<dbReference type="PANTHER" id="PTHR38042:SF1">
    <property type="entry name" value="UROPORPHYRINOGEN-III SYNTHASE, CHLOROPLASTIC"/>
    <property type="match status" value="1"/>
</dbReference>
<dbReference type="EC" id="4.2.1.75" evidence="3 9"/>
<dbReference type="AlphaFoldDB" id="A0A1Q9HH82"/>
<dbReference type="InterPro" id="IPR036108">
    <property type="entry name" value="4pyrrol_syn_uPrphyn_synt_sf"/>
</dbReference>
<evidence type="ECO:0000256" key="9">
    <source>
        <dbReference type="RuleBase" id="RU366031"/>
    </source>
</evidence>
<evidence type="ECO:0000259" key="10">
    <source>
        <dbReference type="Pfam" id="PF02602"/>
    </source>
</evidence>
<gene>
    <name evidence="12" type="ORF">BIY20_11180</name>
    <name evidence="11" type="ORF">BIY22_19755</name>
</gene>
<evidence type="ECO:0000256" key="8">
    <source>
        <dbReference type="ARBA" id="ARBA00048617"/>
    </source>
</evidence>
<evidence type="ECO:0000313" key="14">
    <source>
        <dbReference type="Proteomes" id="UP000186313"/>
    </source>
</evidence>
<accession>A0A1Q9HH82</accession>